<dbReference type="InterPro" id="IPR000868">
    <property type="entry name" value="Isochorismatase-like_dom"/>
</dbReference>
<keyword evidence="2" id="KW-0662">Pyridine nucleotide biosynthesis</keyword>
<keyword evidence="11" id="KW-1185">Reference proteome</keyword>
<evidence type="ECO:0000256" key="1">
    <source>
        <dbReference type="ARBA" id="ARBA00006336"/>
    </source>
</evidence>
<gene>
    <name evidence="10" type="ORF">Lspi_2581</name>
</gene>
<dbReference type="RefSeq" id="WP_058484460.1">
    <property type="nucleotide sequence ID" value="NZ_CAAAII010000006.1"/>
</dbReference>
<evidence type="ECO:0000256" key="5">
    <source>
        <dbReference type="ARBA" id="ARBA00037900"/>
    </source>
</evidence>
<dbReference type="CDD" id="cd01011">
    <property type="entry name" value="nicotinamidase"/>
    <property type="match status" value="1"/>
</dbReference>
<dbReference type="InterPro" id="IPR036380">
    <property type="entry name" value="Isochorismatase-like_sf"/>
</dbReference>
<evidence type="ECO:0000256" key="2">
    <source>
        <dbReference type="ARBA" id="ARBA00022642"/>
    </source>
</evidence>
<dbReference type="EMBL" id="LNYX01000031">
    <property type="protein sequence ID" value="KTD61951.1"/>
    <property type="molecule type" value="Genomic_DNA"/>
</dbReference>
<protein>
    <recommendedName>
        <fullName evidence="8">Nicotinamidase</fullName>
        <ecNumber evidence="6">3.5.1.19</ecNumber>
    </recommendedName>
    <alternativeName>
        <fullName evidence="7">Nicotinamide deamidase</fullName>
    </alternativeName>
</protein>
<evidence type="ECO:0000256" key="8">
    <source>
        <dbReference type="ARBA" id="ARBA00072277"/>
    </source>
</evidence>
<sequence>MKTLIIVDVQNDFMPSGALEVPDGNTIIPVINDIQCQFDLVVATQDWHPQHHLSFASNHPGTKPFDKIMLGGQEQTLWPDHCVQGSVGAQFHHRLNTLMVEAIFRKGTNPEIDSYSGFYDNQHQKNTGLAGYLRDKGASELYFCGLCADICVYFTIKDAVAEGFTCYLIEDATRALVEENFNRIKKELTSKGVGMIKSRELSFPQKREPLSEITPRFD</sequence>
<dbReference type="PANTHER" id="PTHR11080">
    <property type="entry name" value="PYRAZINAMIDASE/NICOTINAMIDASE"/>
    <property type="match status" value="1"/>
</dbReference>
<dbReference type="SUPFAM" id="SSF52499">
    <property type="entry name" value="Isochorismatase-like hydrolases"/>
    <property type="match status" value="1"/>
</dbReference>
<evidence type="ECO:0000256" key="3">
    <source>
        <dbReference type="ARBA" id="ARBA00022723"/>
    </source>
</evidence>
<evidence type="ECO:0000313" key="11">
    <source>
        <dbReference type="Proteomes" id="UP000054877"/>
    </source>
</evidence>
<dbReference type="Proteomes" id="UP000054877">
    <property type="component" value="Unassembled WGS sequence"/>
</dbReference>
<evidence type="ECO:0000313" key="10">
    <source>
        <dbReference type="EMBL" id="KTD61951.1"/>
    </source>
</evidence>
<dbReference type="GO" id="GO:0019363">
    <property type="term" value="P:pyridine nucleotide biosynthetic process"/>
    <property type="evidence" value="ECO:0007669"/>
    <property type="project" value="UniProtKB-KW"/>
</dbReference>
<evidence type="ECO:0000256" key="7">
    <source>
        <dbReference type="ARBA" id="ARBA00043224"/>
    </source>
</evidence>
<dbReference type="Gene3D" id="3.40.50.850">
    <property type="entry name" value="Isochorismatase-like"/>
    <property type="match status" value="1"/>
</dbReference>
<name>A0A0W0YZ75_LEGSP</name>
<dbReference type="PATRIC" id="fig|452.5.peg.2852"/>
<evidence type="ECO:0000256" key="4">
    <source>
        <dbReference type="ARBA" id="ARBA00022801"/>
    </source>
</evidence>
<dbReference type="Pfam" id="PF00857">
    <property type="entry name" value="Isochorismatase"/>
    <property type="match status" value="1"/>
</dbReference>
<comment type="caution">
    <text evidence="10">The sequence shown here is derived from an EMBL/GenBank/DDBJ whole genome shotgun (WGS) entry which is preliminary data.</text>
</comment>
<keyword evidence="3" id="KW-0479">Metal-binding</keyword>
<proteinExistence type="inferred from homology"/>
<dbReference type="GO" id="GO:0008936">
    <property type="term" value="F:nicotinamidase activity"/>
    <property type="evidence" value="ECO:0007669"/>
    <property type="project" value="UniProtKB-EC"/>
</dbReference>
<evidence type="ECO:0000256" key="6">
    <source>
        <dbReference type="ARBA" id="ARBA00039017"/>
    </source>
</evidence>
<dbReference type="GO" id="GO:0046872">
    <property type="term" value="F:metal ion binding"/>
    <property type="evidence" value="ECO:0007669"/>
    <property type="project" value="UniProtKB-KW"/>
</dbReference>
<feature type="domain" description="Isochorismatase-like" evidence="9">
    <location>
        <begin position="3"/>
        <end position="180"/>
    </location>
</feature>
<dbReference type="NCBIfam" id="NF008623">
    <property type="entry name" value="PRK11609.1"/>
    <property type="match status" value="1"/>
</dbReference>
<keyword evidence="4" id="KW-0378">Hydrolase</keyword>
<comment type="pathway">
    <text evidence="5">Cofactor biosynthesis; nicotinate biosynthesis; nicotinate from nicotinamide: step 1/1.</text>
</comment>
<dbReference type="PANTHER" id="PTHR11080:SF2">
    <property type="entry name" value="LD05707P"/>
    <property type="match status" value="1"/>
</dbReference>
<dbReference type="OrthoDB" id="9791276at2"/>
<dbReference type="InterPro" id="IPR052347">
    <property type="entry name" value="Isochorismatase_Nicotinamidase"/>
</dbReference>
<accession>A0A0W0YZ75</accession>
<comment type="similarity">
    <text evidence="1">Belongs to the isochorismatase family.</text>
</comment>
<dbReference type="AlphaFoldDB" id="A0A0W0YZ75"/>
<dbReference type="STRING" id="452.Lspi_2581"/>
<dbReference type="FunFam" id="3.40.50.850:FF:000006">
    <property type="entry name" value="Bifunctional pyrazinamidase/nicotinamidase"/>
    <property type="match status" value="1"/>
</dbReference>
<dbReference type="EC" id="3.5.1.19" evidence="6"/>
<evidence type="ECO:0000259" key="9">
    <source>
        <dbReference type="Pfam" id="PF00857"/>
    </source>
</evidence>
<organism evidence="10 11">
    <name type="scientific">Legionella spiritensis</name>
    <dbReference type="NCBI Taxonomy" id="452"/>
    <lineage>
        <taxon>Bacteria</taxon>
        <taxon>Pseudomonadati</taxon>
        <taxon>Pseudomonadota</taxon>
        <taxon>Gammaproteobacteria</taxon>
        <taxon>Legionellales</taxon>
        <taxon>Legionellaceae</taxon>
        <taxon>Legionella</taxon>
    </lineage>
</organism>
<reference evidence="10 11" key="1">
    <citation type="submission" date="2015-11" db="EMBL/GenBank/DDBJ databases">
        <title>Genomic analysis of 38 Legionella species identifies large and diverse effector repertoires.</title>
        <authorList>
            <person name="Burstein D."/>
            <person name="Amaro F."/>
            <person name="Zusman T."/>
            <person name="Lifshitz Z."/>
            <person name="Cohen O."/>
            <person name="Gilbert J.A."/>
            <person name="Pupko T."/>
            <person name="Shuman H.A."/>
            <person name="Segal G."/>
        </authorList>
    </citation>
    <scope>NUCLEOTIDE SEQUENCE [LARGE SCALE GENOMIC DNA]</scope>
    <source>
        <strain evidence="10 11">Mt.St.Helens-9</strain>
    </source>
</reference>